<dbReference type="STRING" id="471704.A0A151IZM3"/>
<keyword evidence="3" id="KW-1185">Reference proteome</keyword>
<dbReference type="AlphaFoldDB" id="A0A151IZM3"/>
<evidence type="ECO:0000313" key="3">
    <source>
        <dbReference type="Proteomes" id="UP000078492"/>
    </source>
</evidence>
<gene>
    <name evidence="2" type="ORF">ALC57_13282</name>
</gene>
<reference evidence="2 3" key="1">
    <citation type="submission" date="2015-09" db="EMBL/GenBank/DDBJ databases">
        <title>Trachymyrmex cornetzi WGS genome.</title>
        <authorList>
            <person name="Nygaard S."/>
            <person name="Hu H."/>
            <person name="Boomsma J."/>
            <person name="Zhang G."/>
        </authorList>
    </citation>
    <scope>NUCLEOTIDE SEQUENCE [LARGE SCALE GENOMIC DNA]</scope>
    <source>
        <strain evidence="2">Tcor2-1</strain>
        <tissue evidence="2">Whole body</tissue>
    </source>
</reference>
<protein>
    <submittedName>
        <fullName evidence="2">Pro-Pol polyprotein</fullName>
    </submittedName>
</protein>
<name>A0A151IZM3_9HYME</name>
<proteinExistence type="predicted"/>
<dbReference type="Gene3D" id="3.30.420.10">
    <property type="entry name" value="Ribonuclease H-like superfamily/Ribonuclease H"/>
    <property type="match status" value="1"/>
</dbReference>
<dbReference type="EMBL" id="KQ980691">
    <property type="protein sequence ID" value="KYN14513.1"/>
    <property type="molecule type" value="Genomic_DNA"/>
</dbReference>
<dbReference type="PROSITE" id="PS50994">
    <property type="entry name" value="INTEGRASE"/>
    <property type="match status" value="1"/>
</dbReference>
<dbReference type="SUPFAM" id="SSF53098">
    <property type="entry name" value="Ribonuclease H-like"/>
    <property type="match status" value="1"/>
</dbReference>
<evidence type="ECO:0000259" key="1">
    <source>
        <dbReference type="PROSITE" id="PS50994"/>
    </source>
</evidence>
<dbReference type="PANTHER" id="PTHR37984:SF5">
    <property type="entry name" value="PROTEIN NYNRIN-LIKE"/>
    <property type="match status" value="1"/>
</dbReference>
<organism evidence="2 3">
    <name type="scientific">Trachymyrmex cornetzi</name>
    <dbReference type="NCBI Taxonomy" id="471704"/>
    <lineage>
        <taxon>Eukaryota</taxon>
        <taxon>Metazoa</taxon>
        <taxon>Ecdysozoa</taxon>
        <taxon>Arthropoda</taxon>
        <taxon>Hexapoda</taxon>
        <taxon>Insecta</taxon>
        <taxon>Pterygota</taxon>
        <taxon>Neoptera</taxon>
        <taxon>Endopterygota</taxon>
        <taxon>Hymenoptera</taxon>
        <taxon>Apocrita</taxon>
        <taxon>Aculeata</taxon>
        <taxon>Formicoidea</taxon>
        <taxon>Formicidae</taxon>
        <taxon>Myrmicinae</taxon>
        <taxon>Trachymyrmex</taxon>
    </lineage>
</organism>
<sequence length="170" mass="19379">MREKVKDHIKNCLRCIEFSPPSGKAEGFLHEIPKEPLPFATVHVDHIGPLEKTGKGYRHLIVIDAFTKFIRIYPCKSTTTEKTVKHLRDYFCAYSKPKRLVSDRGTCFTSDAFKTFVKNESIVHVLVAVGTPRANGQVERFNSHNTDVGEAERNPFAMRSNFRSSRILVK</sequence>
<dbReference type="Proteomes" id="UP000078492">
    <property type="component" value="Unassembled WGS sequence"/>
</dbReference>
<accession>A0A151IZM3</accession>
<dbReference type="Pfam" id="PF00665">
    <property type="entry name" value="rve"/>
    <property type="match status" value="1"/>
</dbReference>
<dbReference type="InterPro" id="IPR012337">
    <property type="entry name" value="RNaseH-like_sf"/>
</dbReference>
<dbReference type="PANTHER" id="PTHR37984">
    <property type="entry name" value="PROTEIN CBG26694"/>
    <property type="match status" value="1"/>
</dbReference>
<dbReference type="GO" id="GO:0015074">
    <property type="term" value="P:DNA integration"/>
    <property type="evidence" value="ECO:0007669"/>
    <property type="project" value="InterPro"/>
</dbReference>
<dbReference type="GO" id="GO:0003676">
    <property type="term" value="F:nucleic acid binding"/>
    <property type="evidence" value="ECO:0007669"/>
    <property type="project" value="InterPro"/>
</dbReference>
<dbReference type="InterPro" id="IPR001584">
    <property type="entry name" value="Integrase_cat-core"/>
</dbReference>
<dbReference type="InterPro" id="IPR036397">
    <property type="entry name" value="RNaseH_sf"/>
</dbReference>
<dbReference type="InterPro" id="IPR050951">
    <property type="entry name" value="Retrovirus_Pol_polyprotein"/>
</dbReference>
<feature type="domain" description="Integrase catalytic" evidence="1">
    <location>
        <begin position="34"/>
        <end position="142"/>
    </location>
</feature>
<evidence type="ECO:0000313" key="2">
    <source>
        <dbReference type="EMBL" id="KYN14513.1"/>
    </source>
</evidence>